<organism evidence="3 4">
    <name type="scientific">Cladobotryum mycophilum</name>
    <dbReference type="NCBI Taxonomy" id="491253"/>
    <lineage>
        <taxon>Eukaryota</taxon>
        <taxon>Fungi</taxon>
        <taxon>Dikarya</taxon>
        <taxon>Ascomycota</taxon>
        <taxon>Pezizomycotina</taxon>
        <taxon>Sordariomycetes</taxon>
        <taxon>Hypocreomycetidae</taxon>
        <taxon>Hypocreales</taxon>
        <taxon>Hypocreaceae</taxon>
        <taxon>Cladobotryum</taxon>
    </lineage>
</organism>
<comment type="caution">
    <text evidence="3">The sequence shown here is derived from an EMBL/GenBank/DDBJ whole genome shotgun (WGS) entry which is preliminary data.</text>
</comment>
<feature type="region of interest" description="Disordered" evidence="1">
    <location>
        <begin position="139"/>
        <end position="164"/>
    </location>
</feature>
<evidence type="ECO:0000256" key="1">
    <source>
        <dbReference type="SAM" id="MobiDB-lite"/>
    </source>
</evidence>
<keyword evidence="2" id="KW-1133">Transmembrane helix</keyword>
<feature type="compositionally biased region" description="Basic and acidic residues" evidence="1">
    <location>
        <begin position="550"/>
        <end position="573"/>
    </location>
</feature>
<name>A0ABR0SVG7_9HYPO</name>
<keyword evidence="2" id="KW-0472">Membrane</keyword>
<proteinExistence type="predicted"/>
<gene>
    <name evidence="3" type="ORF">PT974_04179</name>
</gene>
<reference evidence="3 4" key="1">
    <citation type="submission" date="2024-01" db="EMBL/GenBank/DDBJ databases">
        <title>Complete genome of Cladobotryum mycophilum ATHUM6906.</title>
        <authorList>
            <person name="Christinaki A.C."/>
            <person name="Myridakis A.I."/>
            <person name="Kouvelis V.N."/>
        </authorList>
    </citation>
    <scope>NUCLEOTIDE SEQUENCE [LARGE SCALE GENOMIC DNA]</scope>
    <source>
        <strain evidence="3 4">ATHUM6906</strain>
    </source>
</reference>
<accession>A0ABR0SVG7</accession>
<evidence type="ECO:0000313" key="3">
    <source>
        <dbReference type="EMBL" id="KAK5995761.1"/>
    </source>
</evidence>
<feature type="compositionally biased region" description="Polar residues" evidence="1">
    <location>
        <begin position="286"/>
        <end position="295"/>
    </location>
</feature>
<dbReference type="EMBL" id="JAVFKD010000004">
    <property type="protein sequence ID" value="KAK5995761.1"/>
    <property type="molecule type" value="Genomic_DNA"/>
</dbReference>
<keyword evidence="2" id="KW-0812">Transmembrane</keyword>
<sequence length="681" mass="73627">MGENTSAILISTNIKALNPTRCWTNLVVLSPSAFASPIASPYAASNSVSETVIAAEPPSFSTHSNSVTPIVTLWQFHHNPKATNILSSEQVQPLLSVLQPVSSPALAPPLLIVQLSSPSSPPWDSERVAQAASIVPMTPSSKTVTRSPDQFLPPAEESPEVDPTTVADQANNITSQPNQTAIQAGNGDTSPPNVVFQPVETTTQPSNDAATSFKPVLQSGNEASQQPYRNKPIAGETVKIPSTITTETHYKSIPTILVPDAVTVMRTASETTWSASNIVSTIGLQTGSTNKGSNSHPIGGHPINGPGDHGNSNDTSGKGTADNYGDPGSKLRVGAIVGGTVGAIATVSLLILIVWIWRKKLLSYRRRSSITPLTGDSRTEKRARRNDRIERGIIESATMGAGRADVVEFLRKSVHSVSQTIFGKSQGVDMNRGNSQFLEAVAVDGSTNLDVNRPGLRRTVSNPNRSGDFRVGMNLNLEKIGEFSPFLDAHATPPNEKVTAIPSSARLSNPFSDVHMIPPPISLRTMPGRRLRGHQSLGSYRHFQSLSRIQETENSRPHSDIPTERKNKFRSDPFDLELGNRPIPPVDSLTALSKNFDMSRSSSRYSLGTMPEQSRLDSYISRPISGISFNEWARLGQDIRVAMMSRDDSSTLISEELRRFGEREIIYEDSDLPDIVVGEAL</sequence>
<keyword evidence="4" id="KW-1185">Reference proteome</keyword>
<protein>
    <submittedName>
        <fullName evidence="3">Uncharacterized protein</fullName>
    </submittedName>
</protein>
<feature type="region of interest" description="Disordered" evidence="1">
    <location>
        <begin position="548"/>
        <end position="577"/>
    </location>
</feature>
<dbReference type="Proteomes" id="UP001338125">
    <property type="component" value="Unassembled WGS sequence"/>
</dbReference>
<evidence type="ECO:0000256" key="2">
    <source>
        <dbReference type="SAM" id="Phobius"/>
    </source>
</evidence>
<feature type="region of interest" description="Disordered" evidence="1">
    <location>
        <begin position="286"/>
        <end position="324"/>
    </location>
</feature>
<feature type="transmembrane region" description="Helical" evidence="2">
    <location>
        <begin position="333"/>
        <end position="357"/>
    </location>
</feature>
<feature type="compositionally biased region" description="Polar residues" evidence="1">
    <location>
        <begin position="139"/>
        <end position="148"/>
    </location>
</feature>
<evidence type="ECO:0000313" key="4">
    <source>
        <dbReference type="Proteomes" id="UP001338125"/>
    </source>
</evidence>
<feature type="compositionally biased region" description="Low complexity" evidence="1">
    <location>
        <begin position="296"/>
        <end position="310"/>
    </location>
</feature>